<dbReference type="EMBL" id="JASCTH010000014">
    <property type="protein sequence ID" value="MDI6101289.1"/>
    <property type="molecule type" value="Genomic_DNA"/>
</dbReference>
<comment type="caution">
    <text evidence="4">The sequence shown here is derived from an EMBL/GenBank/DDBJ whole genome shotgun (WGS) entry which is preliminary data.</text>
</comment>
<feature type="region of interest" description="Disordered" evidence="1">
    <location>
        <begin position="134"/>
        <end position="176"/>
    </location>
</feature>
<dbReference type="Gene3D" id="2.60.40.230">
    <property type="entry name" value="Neocarzinostatin-like"/>
    <property type="match status" value="1"/>
</dbReference>
<organism evidence="4 5">
    <name type="scientific">Actinoplanes sandaracinus</name>
    <dbReference type="NCBI Taxonomy" id="3045177"/>
    <lineage>
        <taxon>Bacteria</taxon>
        <taxon>Bacillati</taxon>
        <taxon>Actinomycetota</taxon>
        <taxon>Actinomycetes</taxon>
        <taxon>Micromonosporales</taxon>
        <taxon>Micromonosporaceae</taxon>
        <taxon>Actinoplanes</taxon>
    </lineage>
</organism>
<sequence length="205" mass="20473">MSLLVSLFAAVVMAPAAAHAVPYPADPPPAVISDGTVEPGGTVTFSGTGFQPFEVISIDIGYDGSDSTAAYRPSGGFVLAAFEVAALAKITTKADANGNFSIEVPLAEAGTATLVATGLTSGKTVTALVEVVVEEDEDEGDDDGGNGGGGGDDDNGDDGDDETLPTTGPSGTPLMVAGATGVGATLLGIALLWLTRTRRRRDTEA</sequence>
<evidence type="ECO:0008006" key="6">
    <source>
        <dbReference type="Google" id="ProtNLM"/>
    </source>
</evidence>
<feature type="compositionally biased region" description="Acidic residues" evidence="1">
    <location>
        <begin position="134"/>
        <end position="144"/>
    </location>
</feature>
<feature type="signal peptide" evidence="3">
    <location>
        <begin position="1"/>
        <end position="20"/>
    </location>
</feature>
<keyword evidence="3" id="KW-0732">Signal</keyword>
<evidence type="ECO:0000256" key="2">
    <source>
        <dbReference type="SAM" id="Phobius"/>
    </source>
</evidence>
<evidence type="ECO:0000256" key="3">
    <source>
        <dbReference type="SAM" id="SignalP"/>
    </source>
</evidence>
<proteinExistence type="predicted"/>
<reference evidence="4 5" key="1">
    <citation type="submission" date="2023-05" db="EMBL/GenBank/DDBJ databases">
        <title>Actinoplanes sp. NEAU-A12 genome sequencing.</title>
        <authorList>
            <person name="Wang Z.-S."/>
        </authorList>
    </citation>
    <scope>NUCLEOTIDE SEQUENCE [LARGE SCALE GENOMIC DNA]</scope>
    <source>
        <strain evidence="4 5">NEAU-A12</strain>
    </source>
</reference>
<keyword evidence="2" id="KW-0812">Transmembrane</keyword>
<name>A0ABT6WNI9_9ACTN</name>
<dbReference type="Proteomes" id="UP001241758">
    <property type="component" value="Unassembled WGS sequence"/>
</dbReference>
<gene>
    <name evidence="4" type="ORF">QLQ12_21985</name>
</gene>
<keyword evidence="2" id="KW-0472">Membrane</keyword>
<feature type="compositionally biased region" description="Low complexity" evidence="1">
    <location>
        <begin position="164"/>
        <end position="176"/>
    </location>
</feature>
<accession>A0ABT6WNI9</accession>
<protein>
    <recommendedName>
        <fullName evidence="6">Gram-positive cocci surface proteins LPxTG domain-containing protein</fullName>
    </recommendedName>
</protein>
<dbReference type="RefSeq" id="WP_282762161.1">
    <property type="nucleotide sequence ID" value="NZ_JASCTH010000014.1"/>
</dbReference>
<feature type="compositionally biased region" description="Acidic residues" evidence="1">
    <location>
        <begin position="151"/>
        <end position="163"/>
    </location>
</feature>
<feature type="chain" id="PRO_5045526477" description="Gram-positive cocci surface proteins LPxTG domain-containing protein" evidence="3">
    <location>
        <begin position="21"/>
        <end position="205"/>
    </location>
</feature>
<keyword evidence="5" id="KW-1185">Reference proteome</keyword>
<evidence type="ECO:0000256" key="1">
    <source>
        <dbReference type="SAM" id="MobiDB-lite"/>
    </source>
</evidence>
<evidence type="ECO:0000313" key="5">
    <source>
        <dbReference type="Proteomes" id="UP001241758"/>
    </source>
</evidence>
<feature type="transmembrane region" description="Helical" evidence="2">
    <location>
        <begin position="174"/>
        <end position="194"/>
    </location>
</feature>
<keyword evidence="2" id="KW-1133">Transmembrane helix</keyword>
<evidence type="ECO:0000313" key="4">
    <source>
        <dbReference type="EMBL" id="MDI6101289.1"/>
    </source>
</evidence>